<feature type="region of interest" description="Disordered" evidence="2">
    <location>
        <begin position="1"/>
        <end position="21"/>
    </location>
</feature>
<feature type="compositionally biased region" description="Basic and acidic residues" evidence="2">
    <location>
        <begin position="156"/>
        <end position="165"/>
    </location>
</feature>
<dbReference type="HOGENOM" id="CLU_057721_0_0_1"/>
<dbReference type="InterPro" id="IPR040357">
    <property type="entry name" value="Vma22/CCDC115"/>
</dbReference>
<protein>
    <recommendedName>
        <fullName evidence="1">Vacuolar ATPase assembly protein VMA22</fullName>
    </recommendedName>
</protein>
<reference evidence="3 4" key="2">
    <citation type="journal article" date="2012" name="PLoS Pathog.">
        <title>Diverse lifestyles and strategies of plant pathogenesis encoded in the genomes of eighteen Dothideomycetes fungi.</title>
        <authorList>
            <person name="Ohm R.A."/>
            <person name="Feau N."/>
            <person name="Henrissat B."/>
            <person name="Schoch C.L."/>
            <person name="Horwitz B.A."/>
            <person name="Barry K.W."/>
            <person name="Condon B.J."/>
            <person name="Copeland A.C."/>
            <person name="Dhillon B."/>
            <person name="Glaser F."/>
            <person name="Hesse C.N."/>
            <person name="Kosti I."/>
            <person name="LaButti K."/>
            <person name="Lindquist E.A."/>
            <person name="Lucas S."/>
            <person name="Salamov A.A."/>
            <person name="Bradshaw R.E."/>
            <person name="Ciuffetti L."/>
            <person name="Hamelin R.C."/>
            <person name="Kema G.H.J."/>
            <person name="Lawrence C."/>
            <person name="Scott J.A."/>
            <person name="Spatafora J.W."/>
            <person name="Turgeon B.G."/>
            <person name="de Wit P.J.G.M."/>
            <person name="Zhong S."/>
            <person name="Goodwin S.B."/>
            <person name="Grigoriev I.V."/>
        </authorList>
    </citation>
    <scope>NUCLEOTIDE SEQUENCE [LARGE SCALE GENOMIC DNA]</scope>
    <source>
        <strain evidence="4">NZE10 / CBS 128990</strain>
    </source>
</reference>
<dbReference type="PANTHER" id="PTHR31996:SF2">
    <property type="entry name" value="COILED-COIL DOMAIN-CONTAINING PROTEIN 115"/>
    <property type="match status" value="1"/>
</dbReference>
<dbReference type="PANTHER" id="PTHR31996">
    <property type="entry name" value="COILED-COIL DOMAIN-CONTAINING PROTEIN 115"/>
    <property type="match status" value="1"/>
</dbReference>
<reference evidence="4" key="1">
    <citation type="journal article" date="2012" name="PLoS Genet.">
        <title>The genomes of the fungal plant pathogens Cladosporium fulvum and Dothistroma septosporum reveal adaptation to different hosts and lifestyles but also signatures of common ancestry.</title>
        <authorList>
            <person name="de Wit P.J.G.M."/>
            <person name="van der Burgt A."/>
            <person name="Oekmen B."/>
            <person name="Stergiopoulos I."/>
            <person name="Abd-Elsalam K.A."/>
            <person name="Aerts A.L."/>
            <person name="Bahkali A.H."/>
            <person name="Beenen H.G."/>
            <person name="Chettri P."/>
            <person name="Cox M.P."/>
            <person name="Datema E."/>
            <person name="de Vries R.P."/>
            <person name="Dhillon B."/>
            <person name="Ganley A.R."/>
            <person name="Griffiths S.A."/>
            <person name="Guo Y."/>
            <person name="Hamelin R.C."/>
            <person name="Henrissat B."/>
            <person name="Kabir M.S."/>
            <person name="Jashni M.K."/>
            <person name="Kema G."/>
            <person name="Klaubauf S."/>
            <person name="Lapidus A."/>
            <person name="Levasseur A."/>
            <person name="Lindquist E."/>
            <person name="Mehrabi R."/>
            <person name="Ohm R.A."/>
            <person name="Owen T.J."/>
            <person name="Salamov A."/>
            <person name="Schwelm A."/>
            <person name="Schijlen E."/>
            <person name="Sun H."/>
            <person name="van den Burg H.A."/>
            <person name="van Ham R.C.H.J."/>
            <person name="Zhang S."/>
            <person name="Goodwin S.B."/>
            <person name="Grigoriev I.V."/>
            <person name="Collemare J."/>
            <person name="Bradshaw R.E."/>
        </authorList>
    </citation>
    <scope>NUCLEOTIDE SEQUENCE [LARGE SCALE GENOMIC DNA]</scope>
    <source>
        <strain evidence="4">NZE10 / CBS 128990</strain>
    </source>
</reference>
<evidence type="ECO:0000256" key="2">
    <source>
        <dbReference type="SAM" id="MobiDB-lite"/>
    </source>
</evidence>
<dbReference type="eggNOG" id="ENOG502S6WS">
    <property type="taxonomic scope" value="Eukaryota"/>
</dbReference>
<evidence type="ECO:0000313" key="4">
    <source>
        <dbReference type="Proteomes" id="UP000016933"/>
    </source>
</evidence>
<organism evidence="3 4">
    <name type="scientific">Dothistroma septosporum (strain NZE10 / CBS 128990)</name>
    <name type="common">Red band needle blight fungus</name>
    <name type="synonym">Mycosphaerella pini</name>
    <dbReference type="NCBI Taxonomy" id="675120"/>
    <lineage>
        <taxon>Eukaryota</taxon>
        <taxon>Fungi</taxon>
        <taxon>Dikarya</taxon>
        <taxon>Ascomycota</taxon>
        <taxon>Pezizomycotina</taxon>
        <taxon>Dothideomycetes</taxon>
        <taxon>Dothideomycetidae</taxon>
        <taxon>Mycosphaerellales</taxon>
        <taxon>Mycosphaerellaceae</taxon>
        <taxon>Dothistroma</taxon>
    </lineage>
</organism>
<name>M2XGM1_DOTSN</name>
<dbReference type="Proteomes" id="UP000016933">
    <property type="component" value="Unassembled WGS sequence"/>
</dbReference>
<sequence length="311" mass="34931">MAPSMDQKSEESDPVLMGHTTQPRDLKIGSLHRLIDAQWHIYLNRLDDYTTAQAVVQRNMTAGFLSLAQANFQSSGRRYGQDYYDQRAVAATRVKLQYNSDSDHHSGVEIVKHVFPQSKKDAPETSRVDLLEMLAKTTLDEPQEGMETVRQTTSNDKTHEEKQPSEDSQAQVSPDTSEDSSPKPPLHPHDPIRWFGILVPPSLRTAQTFFSSAVFARDGMTTAVQAACDMRIIEADIRRLRKELKKIEKSGASDFNSWQAPPHAIGELQEVDEEDVSLEEVVEKFPGRIAIQGAFLPPLPLHRMEGLGRMV</sequence>
<evidence type="ECO:0000256" key="1">
    <source>
        <dbReference type="ARBA" id="ARBA00093634"/>
    </source>
</evidence>
<accession>M2XGM1</accession>
<dbReference type="AlphaFoldDB" id="M2XGM1"/>
<evidence type="ECO:0000313" key="3">
    <source>
        <dbReference type="EMBL" id="EME38637.1"/>
    </source>
</evidence>
<keyword evidence="4" id="KW-1185">Reference proteome</keyword>
<dbReference type="OrthoDB" id="408631at2759"/>
<gene>
    <name evidence="3" type="ORF">DOTSEDRAFT_75408</name>
</gene>
<dbReference type="GO" id="GO:0070072">
    <property type="term" value="P:vacuolar proton-transporting V-type ATPase complex assembly"/>
    <property type="evidence" value="ECO:0007669"/>
    <property type="project" value="InterPro"/>
</dbReference>
<dbReference type="EMBL" id="KB446546">
    <property type="protein sequence ID" value="EME38637.1"/>
    <property type="molecule type" value="Genomic_DNA"/>
</dbReference>
<dbReference type="GO" id="GO:1990871">
    <property type="term" value="C:Vma12-Vma22 assembly complex"/>
    <property type="evidence" value="ECO:0007669"/>
    <property type="project" value="TreeGrafter"/>
</dbReference>
<proteinExistence type="predicted"/>
<dbReference type="STRING" id="675120.M2XGM1"/>
<dbReference type="GO" id="GO:0051082">
    <property type="term" value="F:unfolded protein binding"/>
    <property type="evidence" value="ECO:0007669"/>
    <property type="project" value="TreeGrafter"/>
</dbReference>
<feature type="compositionally biased region" description="Polar residues" evidence="2">
    <location>
        <begin position="166"/>
        <end position="175"/>
    </location>
</feature>
<dbReference type="Pfam" id="PF21730">
    <property type="entry name" value="Vma22_CCDC115"/>
    <property type="match status" value="1"/>
</dbReference>
<feature type="region of interest" description="Disordered" evidence="2">
    <location>
        <begin position="137"/>
        <end position="189"/>
    </location>
</feature>